<keyword evidence="5" id="KW-0479">Metal-binding</keyword>
<evidence type="ECO:0000256" key="2">
    <source>
        <dbReference type="ARBA" id="ARBA00004906"/>
    </source>
</evidence>
<evidence type="ECO:0000256" key="6">
    <source>
        <dbReference type="ARBA" id="ARBA00022771"/>
    </source>
</evidence>
<evidence type="ECO:0000256" key="13">
    <source>
        <dbReference type="SAM" id="Phobius"/>
    </source>
</evidence>
<dbReference type="InterPro" id="IPR001841">
    <property type="entry name" value="Znf_RING"/>
</dbReference>
<comment type="similarity">
    <text evidence="11">Belongs to the RING-type zinc finger family. ATL subfamily.</text>
</comment>
<evidence type="ECO:0000256" key="9">
    <source>
        <dbReference type="ARBA" id="ARBA00022989"/>
    </source>
</evidence>
<evidence type="ECO:0000313" key="16">
    <source>
        <dbReference type="RefSeq" id="XP_056683924.1"/>
    </source>
</evidence>
<evidence type="ECO:0000256" key="1">
    <source>
        <dbReference type="ARBA" id="ARBA00004167"/>
    </source>
</evidence>
<dbReference type="Gene3D" id="3.30.40.10">
    <property type="entry name" value="Zinc/RING finger domain, C3HC4 (zinc finger)"/>
    <property type="match status" value="1"/>
</dbReference>
<dbReference type="PANTHER" id="PTHR45768">
    <property type="entry name" value="E3 UBIQUITIN-PROTEIN LIGASE RNF13-LIKE"/>
    <property type="match status" value="1"/>
</dbReference>
<evidence type="ECO:0000256" key="8">
    <source>
        <dbReference type="ARBA" id="ARBA00022833"/>
    </source>
</evidence>
<dbReference type="SMART" id="SM00184">
    <property type="entry name" value="RING"/>
    <property type="match status" value="1"/>
</dbReference>
<evidence type="ECO:0000256" key="7">
    <source>
        <dbReference type="ARBA" id="ARBA00022786"/>
    </source>
</evidence>
<keyword evidence="6 12" id="KW-0863">Zinc-finger</keyword>
<evidence type="ECO:0000259" key="14">
    <source>
        <dbReference type="PROSITE" id="PS50089"/>
    </source>
</evidence>
<dbReference type="GeneID" id="110790153"/>
<evidence type="ECO:0000256" key="12">
    <source>
        <dbReference type="PROSITE-ProRule" id="PRU00175"/>
    </source>
</evidence>
<evidence type="ECO:0000256" key="11">
    <source>
        <dbReference type="ARBA" id="ARBA00024209"/>
    </source>
</evidence>
<keyword evidence="4 13" id="KW-0812">Transmembrane</keyword>
<evidence type="ECO:0000256" key="4">
    <source>
        <dbReference type="ARBA" id="ARBA00022692"/>
    </source>
</evidence>
<dbReference type="RefSeq" id="XP_056683924.1">
    <property type="nucleotide sequence ID" value="XM_056827946.1"/>
</dbReference>
<protein>
    <submittedName>
        <fullName evidence="16">E3 ubiquitin-protein ligase ATL23-like</fullName>
    </submittedName>
</protein>
<dbReference type="Proteomes" id="UP000813463">
    <property type="component" value="Chromosome 5"/>
</dbReference>
<accession>A0ABM3QKN2</accession>
<evidence type="ECO:0000313" key="15">
    <source>
        <dbReference type="Proteomes" id="UP000813463"/>
    </source>
</evidence>
<organism evidence="15 16">
    <name type="scientific">Spinacia oleracea</name>
    <name type="common">Spinach</name>
    <dbReference type="NCBI Taxonomy" id="3562"/>
    <lineage>
        <taxon>Eukaryota</taxon>
        <taxon>Viridiplantae</taxon>
        <taxon>Streptophyta</taxon>
        <taxon>Embryophyta</taxon>
        <taxon>Tracheophyta</taxon>
        <taxon>Spermatophyta</taxon>
        <taxon>Magnoliopsida</taxon>
        <taxon>eudicotyledons</taxon>
        <taxon>Gunneridae</taxon>
        <taxon>Pentapetalae</taxon>
        <taxon>Caryophyllales</taxon>
        <taxon>Chenopodiaceae</taxon>
        <taxon>Chenopodioideae</taxon>
        <taxon>Anserineae</taxon>
        <taxon>Spinacia</taxon>
    </lineage>
</organism>
<dbReference type="PROSITE" id="PS50089">
    <property type="entry name" value="ZF_RING_2"/>
    <property type="match status" value="1"/>
</dbReference>
<keyword evidence="10 13" id="KW-0472">Membrane</keyword>
<feature type="transmembrane region" description="Helical" evidence="13">
    <location>
        <begin position="6"/>
        <end position="27"/>
    </location>
</feature>
<keyword evidence="8" id="KW-0862">Zinc</keyword>
<comment type="pathway">
    <text evidence="2">Protein modification; protein ubiquitination.</text>
</comment>
<keyword evidence="7" id="KW-0833">Ubl conjugation pathway</keyword>
<reference evidence="15" key="1">
    <citation type="journal article" date="2021" name="Nat. Commun.">
        <title>Genomic analyses provide insights into spinach domestication and the genetic basis of agronomic traits.</title>
        <authorList>
            <person name="Cai X."/>
            <person name="Sun X."/>
            <person name="Xu C."/>
            <person name="Sun H."/>
            <person name="Wang X."/>
            <person name="Ge C."/>
            <person name="Zhang Z."/>
            <person name="Wang Q."/>
            <person name="Fei Z."/>
            <person name="Jiao C."/>
            <person name="Wang Q."/>
        </authorList>
    </citation>
    <scope>NUCLEOTIDE SEQUENCE [LARGE SCALE GENOMIC DNA]</scope>
    <source>
        <strain evidence="15">cv. Varoflay</strain>
    </source>
</reference>
<keyword evidence="15" id="KW-1185">Reference proteome</keyword>
<sequence length="162" mass="17396">MVMEIIISVLLLFIGIAILVMIHICIVGRAFRRGFYADGVPIIKGAGMTIKDLNKLPCFEYKQAAAVAAAATATATATTTTVVDCAVCLDSFEVGDYCRTLPNCHHYFHVQCVDLWLIKTPFCPVCRTCTIMSVTMVSPKVGSNVVDAGRNASSANVANDLC</sequence>
<keyword evidence="9 13" id="KW-1133">Transmembrane helix</keyword>
<gene>
    <name evidence="16" type="primary">LOC110790153</name>
</gene>
<dbReference type="Pfam" id="PF13639">
    <property type="entry name" value="zf-RING_2"/>
    <property type="match status" value="1"/>
</dbReference>
<reference evidence="16" key="2">
    <citation type="submission" date="2025-08" db="UniProtKB">
        <authorList>
            <consortium name="RefSeq"/>
        </authorList>
    </citation>
    <scope>IDENTIFICATION</scope>
    <source>
        <tissue evidence="16">Leaf</tissue>
    </source>
</reference>
<comment type="subcellular location">
    <subcellularLocation>
        <location evidence="1">Membrane</location>
        <topology evidence="1">Single-pass membrane protein</topology>
    </subcellularLocation>
</comment>
<proteinExistence type="inferred from homology"/>
<dbReference type="SUPFAM" id="SSF57850">
    <property type="entry name" value="RING/U-box"/>
    <property type="match status" value="1"/>
</dbReference>
<evidence type="ECO:0000256" key="3">
    <source>
        <dbReference type="ARBA" id="ARBA00022679"/>
    </source>
</evidence>
<name>A0ABM3QKN2_SPIOL</name>
<keyword evidence="3" id="KW-0808">Transferase</keyword>
<dbReference type="InterPro" id="IPR013083">
    <property type="entry name" value="Znf_RING/FYVE/PHD"/>
</dbReference>
<dbReference type="PANTHER" id="PTHR45768:SF61">
    <property type="entry name" value="RING-H2 FINGER PROTEIN ATL18"/>
    <property type="match status" value="1"/>
</dbReference>
<evidence type="ECO:0000256" key="10">
    <source>
        <dbReference type="ARBA" id="ARBA00023136"/>
    </source>
</evidence>
<evidence type="ECO:0000256" key="5">
    <source>
        <dbReference type="ARBA" id="ARBA00022723"/>
    </source>
</evidence>
<feature type="domain" description="RING-type" evidence="14">
    <location>
        <begin position="85"/>
        <end position="127"/>
    </location>
</feature>